<dbReference type="EMBL" id="HE804045">
    <property type="protein sequence ID" value="CCH27912.1"/>
    <property type="molecule type" value="Genomic_DNA"/>
</dbReference>
<evidence type="ECO:0000256" key="1">
    <source>
        <dbReference type="SAM" id="MobiDB-lite"/>
    </source>
</evidence>
<dbReference type="Proteomes" id="UP000006281">
    <property type="component" value="Chromosome"/>
</dbReference>
<dbReference type="STRING" id="1179773.BN6_05810"/>
<evidence type="ECO:0000313" key="2">
    <source>
        <dbReference type="EMBL" id="CCH27912.1"/>
    </source>
</evidence>
<evidence type="ECO:0000313" key="3">
    <source>
        <dbReference type="Proteomes" id="UP000006281"/>
    </source>
</evidence>
<dbReference type="HOGENOM" id="CLU_1155721_0_0_11"/>
<dbReference type="eggNOG" id="COG1413">
    <property type="taxonomic scope" value="Bacteria"/>
</dbReference>
<gene>
    <name evidence="2" type="ordered locus">BN6_05810</name>
</gene>
<feature type="region of interest" description="Disordered" evidence="1">
    <location>
        <begin position="1"/>
        <end position="42"/>
    </location>
</feature>
<proteinExistence type="predicted"/>
<name>K0JRE1_SACES</name>
<accession>K0JRE1</accession>
<dbReference type="PATRIC" id="fig|1179773.3.peg.587"/>
<sequence length="240" mass="25103">MVGRTGTAPPAERGPHGRTGAVGGGPGGRTRSARLTRSGRAGARCAWRAPGTGSGVGWVRFTRVENLLHAYGRATDTPAHLAALTGDDDDARKAALYHLTSAIIHQGTPWSATPHVVREVVGVLDDPRAALAVPGLLAFLAEVVEVVAPEHRAEFVTMAHPAGRDVDAEVTALLDEEPEDDDEGAAVYEDAELADALFARSMLGIEELVPHVLAAVEPLTTDPAVGPQAAELADLCRQKI</sequence>
<dbReference type="KEGG" id="sesp:BN6_05810"/>
<organism evidence="2 3">
    <name type="scientific">Saccharothrix espanaensis (strain ATCC 51144 / DSM 44229 / JCM 9112 / NBRC 15066 / NRRL 15764)</name>
    <dbReference type="NCBI Taxonomy" id="1179773"/>
    <lineage>
        <taxon>Bacteria</taxon>
        <taxon>Bacillati</taxon>
        <taxon>Actinomycetota</taxon>
        <taxon>Actinomycetes</taxon>
        <taxon>Pseudonocardiales</taxon>
        <taxon>Pseudonocardiaceae</taxon>
        <taxon>Saccharothrix</taxon>
    </lineage>
</organism>
<dbReference type="AlphaFoldDB" id="K0JRE1"/>
<reference evidence="2 3" key="1">
    <citation type="journal article" date="2012" name="BMC Genomics">
        <title>Complete genome sequence of Saccharothrix espanaensis DSM 44229T and comparison to the other completely sequenced Pseudonocardiaceae.</title>
        <authorList>
            <person name="Strobel T."/>
            <person name="Al-Dilaimi A."/>
            <person name="Blom J."/>
            <person name="Gessner A."/>
            <person name="Kalinowski J."/>
            <person name="Luzhetska M."/>
            <person name="Puhler A."/>
            <person name="Szczepanowski R."/>
            <person name="Bechthold A."/>
            <person name="Ruckert C."/>
        </authorList>
    </citation>
    <scope>NUCLEOTIDE SEQUENCE [LARGE SCALE GENOMIC DNA]</scope>
    <source>
        <strain evidence="3">ATCC 51144 / DSM 44229 / JCM 9112 / NBRC 15066 / NRRL 15764</strain>
    </source>
</reference>
<keyword evidence="3" id="KW-1185">Reference proteome</keyword>
<protein>
    <submittedName>
        <fullName evidence="2">Uncharacterized protein</fullName>
    </submittedName>
</protein>